<evidence type="ECO:0000313" key="2">
    <source>
        <dbReference type="Proteomes" id="UP001281447"/>
    </source>
</evidence>
<comment type="caution">
    <text evidence="1">The sequence shown here is derived from an EMBL/GenBank/DDBJ whole genome shotgun (WGS) entry which is preliminary data.</text>
</comment>
<proteinExistence type="predicted"/>
<organism evidence="1 2">
    <name type="scientific">Tigheibacillus halophilus</name>
    <dbReference type="NCBI Taxonomy" id="361280"/>
    <lineage>
        <taxon>Bacteria</taxon>
        <taxon>Bacillati</taxon>
        <taxon>Bacillota</taxon>
        <taxon>Bacilli</taxon>
        <taxon>Bacillales</taxon>
        <taxon>Bacillaceae</taxon>
        <taxon>Tigheibacillus</taxon>
    </lineage>
</organism>
<reference evidence="1 2" key="1">
    <citation type="submission" date="2023-10" db="EMBL/GenBank/DDBJ databases">
        <title>Virgibacillus halophilus 5B73C genome.</title>
        <authorList>
            <person name="Miliotis G."/>
            <person name="Sengupta P."/>
            <person name="Hameed A."/>
            <person name="Chuvochina M."/>
            <person name="Mcdonagh F."/>
            <person name="Simpson A.C."/>
            <person name="Singh N.K."/>
            <person name="Rekha P.D."/>
            <person name="Raman K."/>
            <person name="Hugenholtz P."/>
            <person name="Venkateswaran K."/>
        </authorList>
    </citation>
    <scope>NUCLEOTIDE SEQUENCE [LARGE SCALE GENOMIC DNA]</scope>
    <source>
        <strain evidence="1 2">5B73C</strain>
    </source>
</reference>
<protein>
    <submittedName>
        <fullName evidence="1">Uncharacterized protein</fullName>
    </submittedName>
</protein>
<dbReference type="Proteomes" id="UP001281447">
    <property type="component" value="Unassembled WGS sequence"/>
</dbReference>
<name>A0ABU5C6H7_9BACI</name>
<keyword evidence="2" id="KW-1185">Reference proteome</keyword>
<dbReference type="EMBL" id="JAWDIP010000003">
    <property type="protein sequence ID" value="MDY0394919.1"/>
    <property type="molecule type" value="Genomic_DNA"/>
</dbReference>
<gene>
    <name evidence="1" type="ORF">RWE15_11355</name>
</gene>
<evidence type="ECO:0000313" key="1">
    <source>
        <dbReference type="EMBL" id="MDY0394919.1"/>
    </source>
</evidence>
<accession>A0ABU5C6H7</accession>
<sequence>MLWDKDELSKIQKEPICLVRDFHGQNYRVLLKYVNGNSPFNKIQNKISEITAGDINWCFEQIPDEWELNVKDRDALKEFLWHRISSTDELLLLLKDQCPDWKGGELIG</sequence>